<protein>
    <submittedName>
        <fullName evidence="1">Uncharacterized protein</fullName>
    </submittedName>
</protein>
<gene>
    <name evidence="1" type="ORF">CGLO_13110</name>
</gene>
<dbReference type="AlphaFoldDB" id="T0K4D5"/>
<reference evidence="2" key="1">
    <citation type="journal article" date="2013" name="Mol. Plant Microbe Interact.">
        <title>Global aspects of pacC regulation of pathogenicity genes in Colletotrichum gloeosporioides as revealed by transcriptome analysis.</title>
        <authorList>
            <person name="Alkan N."/>
            <person name="Meng X."/>
            <person name="Friedlander G."/>
            <person name="Reuveni E."/>
            <person name="Sukno S."/>
            <person name="Sherman A."/>
            <person name="Thon M."/>
            <person name="Fluhr R."/>
            <person name="Prusky D."/>
        </authorList>
    </citation>
    <scope>NUCLEOTIDE SEQUENCE [LARGE SCALE GENOMIC DNA]</scope>
    <source>
        <strain evidence="2">Cg-14</strain>
    </source>
</reference>
<name>T0K4D5_COLGC</name>
<sequence length="134" mass="14776">MSNLAITLIDRFDKLLWSTEHSQHPLQKTMKLSLLVAVVGLVSQICAGSDYTLNDAADLLYFYTVYQLDVEVCGVGKSYIALNCRGTGTGNRCTYNAFVSYIETGSVTSAPTIYNITSKWEFALNSVMDSSHVE</sequence>
<proteinExistence type="predicted"/>
<dbReference type="OrthoDB" id="3434269at2759"/>
<accession>T0K4D5</accession>
<organism evidence="1 2">
    <name type="scientific">Colletotrichum gloeosporioides (strain Cg-14)</name>
    <name type="common">Anthracnose fungus</name>
    <name type="synonym">Glomerella cingulata</name>
    <dbReference type="NCBI Taxonomy" id="1237896"/>
    <lineage>
        <taxon>Eukaryota</taxon>
        <taxon>Fungi</taxon>
        <taxon>Dikarya</taxon>
        <taxon>Ascomycota</taxon>
        <taxon>Pezizomycotina</taxon>
        <taxon>Sordariomycetes</taxon>
        <taxon>Hypocreomycetidae</taxon>
        <taxon>Glomerellales</taxon>
        <taxon>Glomerellaceae</taxon>
        <taxon>Colletotrichum</taxon>
        <taxon>Colletotrichum gloeosporioides species complex</taxon>
    </lineage>
</organism>
<comment type="caution">
    <text evidence="1">The sequence shown here is derived from an EMBL/GenBank/DDBJ whole genome shotgun (WGS) entry which is preliminary data.</text>
</comment>
<evidence type="ECO:0000313" key="1">
    <source>
        <dbReference type="EMBL" id="EQB47723.1"/>
    </source>
</evidence>
<dbReference type="Proteomes" id="UP000015530">
    <property type="component" value="Unassembled WGS sequence"/>
</dbReference>
<evidence type="ECO:0000313" key="2">
    <source>
        <dbReference type="Proteomes" id="UP000015530"/>
    </source>
</evidence>
<dbReference type="EMBL" id="AMYD01002849">
    <property type="protein sequence ID" value="EQB47723.1"/>
    <property type="molecule type" value="Genomic_DNA"/>
</dbReference>
<dbReference type="HOGENOM" id="CLU_1896054_0_0_1"/>